<evidence type="ECO:0000256" key="17">
    <source>
        <dbReference type="ARBA" id="ARBA00023163"/>
    </source>
</evidence>
<evidence type="ECO:0000256" key="6">
    <source>
        <dbReference type="ARBA" id="ARBA00022553"/>
    </source>
</evidence>
<protein>
    <recommendedName>
        <fullName evidence="3">Histone-lysine N-methyltransferase, H3 lysine-36 specific</fullName>
        <ecNumber evidence="20">2.1.1.357</ecNumber>
    </recommendedName>
    <alternativeName>
        <fullName evidence="21">H3-K36-HMTase</fullName>
    </alternativeName>
    <alternativeName>
        <fullName evidence="22">Nuclear receptor-binding SET domain-containing protein 1</fullName>
    </alternativeName>
</protein>
<dbReference type="FunFam" id="3.30.40.10:FF:000201">
    <property type="entry name" value="Histone-lysine N-methyltransferase"/>
    <property type="match status" value="1"/>
</dbReference>
<dbReference type="Proteomes" id="UP001187343">
    <property type="component" value="Unassembled WGS sequence"/>
</dbReference>
<feature type="domain" description="PWWP" evidence="27">
    <location>
        <begin position="520"/>
        <end position="586"/>
    </location>
</feature>
<keyword evidence="15" id="KW-0805">Transcription regulation</keyword>
<feature type="domain" description="SET" evidence="26">
    <location>
        <begin position="1898"/>
        <end position="2015"/>
    </location>
</feature>
<dbReference type="Pfam" id="PF17982">
    <property type="entry name" value="C5HCH"/>
    <property type="match status" value="1"/>
</dbReference>
<dbReference type="InterPro" id="IPR055197">
    <property type="entry name" value="PHDvar_NSD"/>
</dbReference>
<dbReference type="Pfam" id="PF23011">
    <property type="entry name" value="PHD-1st_NSD"/>
    <property type="match status" value="1"/>
</dbReference>
<feature type="compositionally biased region" description="Basic residues" evidence="24">
    <location>
        <begin position="2052"/>
        <end position="2063"/>
    </location>
</feature>
<feature type="region of interest" description="Disordered" evidence="24">
    <location>
        <begin position="1395"/>
        <end position="1425"/>
    </location>
</feature>
<dbReference type="PANTHER" id="PTHR22884">
    <property type="entry name" value="SET DOMAIN PROTEINS"/>
    <property type="match status" value="1"/>
</dbReference>
<keyword evidence="8" id="KW-0808">Transferase</keyword>
<comment type="subcellular location">
    <subcellularLocation>
        <location evidence="2">Chromosome</location>
    </subcellularLocation>
    <subcellularLocation>
        <location evidence="1">Nucleus</location>
    </subcellularLocation>
</comment>
<dbReference type="SMART" id="SM00249">
    <property type="entry name" value="PHD"/>
    <property type="match status" value="5"/>
</dbReference>
<dbReference type="SMART" id="SM00570">
    <property type="entry name" value="AWS"/>
    <property type="match status" value="1"/>
</dbReference>
<keyword evidence="11" id="KW-0677">Repeat</keyword>
<keyword evidence="31" id="KW-1185">Reference proteome</keyword>
<dbReference type="InterPro" id="IPR001214">
    <property type="entry name" value="SET_dom"/>
</dbReference>
<dbReference type="InterPro" id="IPR055198">
    <property type="entry name" value="NSD_PHD"/>
</dbReference>
<evidence type="ECO:0000256" key="15">
    <source>
        <dbReference type="ARBA" id="ARBA00023015"/>
    </source>
</evidence>
<keyword evidence="6" id="KW-0597">Phosphoprotein</keyword>
<sequence>MVLPGTLSAAGATTRGDSWASDCEDMADCQIHMRQHAKEGLNRLIPQGQPLLRHLLRVLPRRSALCSGLESRHWRWAKLRQTRGPSGPASQRGTLSPASNSRQRPGGVCLYSVRAGAPQLSSHNVRPRRFGAQAKMPSALYALRGTPPPSQKAPAPPHPCYERWRSACEPQAHIHNLTTYLHPPPILISIALPSFTPQILKRSPHLPFPGACGRSEKMKTSAPLQIPRNFSLRAGPGLLRTPGFPPHLPFPEEVDPLARLEWTTPVHFVSGGCFPVRVIHLAPILRAQEAFPANGALKVLKTSSSFHHIFYVCACAQTHTVTGLKQNQGQVDSKETIIIENDKYNVRFVTQEVRCDSDIAHWKGSFLCSLAYYCSCGWDFLDPLSQFGKKALTDSCTSPPSPDFSLDSSSPFANGLHFESILFEDEDEDEVIDPETVSQLERASCGSTKDHTTNANLKKKLNVKSKSKISNARSSLGQEGAFEDKSTSDCGLSSLVSRPARIIMTKKVKTKALPPVKYLEGEVIWAKFNRRPWWPCQVTVHPVEGVYHRIKEPPDRTNRQYFLKTFGEPVEQAWVPERSTHIFVGGYQFNNLPFVRGSGRQQEENTRHSIPKRFLNSWRASVVEAEALLLEKPRVTTPCSEFTKTISEGTTSNTENKVSVPMELPNISPLTNGTVTLKDHLNTLPHNQGSKTKKKQRKSSTHLKKSEEFLCEKDKIMEALDSPYSDIDSVPQIRRCPKSTEQISKHCAVNYQSNSTSNQLPNTNDKEVKKNVENQGGLWFSKTGKGQVNGGLSRAGIKSVNCSFGKVSCKIKMPDSVSMKPKDNNITGIEHLSTEARKALDRRVKCLPASSRLMTRALKAMEEAEWMKKQLINQESATNVENCESSSDVTMPETTNVDNHVPTQKMATTASCDLKEDSKSSIHTQLSSDLMKCTDDANLVKSEDEASLISQAPVAFHSSKYKHDSHASDSSSSSTPSLCLKMEDVENMKEITFKSLTNEHSGQPLSFHPDANYKFSTFLMMLKDMHDSREKDGTALVIEPLPTNELIKEEPSLIVDVKDEDPQKCKLGKIAPKQKMKLKAGSNKIPEIQLNSTISKNAQRPSKKHCSKKKTTEITANIPLKDTCDKLVSEHHLPSEEPDTRFSANVPKKRWQKFDQVSNKAFHVIEGTCIQETERLPSENCNVLVVDTNKSCPFLPGKETTISASENTQGSCQKNDITECKRIRKPSKRLIEWTEEYDQLFSTKKKAKKKPESFTKAENNNCSGTVEKTSGESIQKPQVTEQGVSRPLPELQTPPPEDPSRSTPSLNPTPCQESQVWSVDTLTPPPETIPSPCTEICHKEELQSQNALAIGDGVCLSTKRQRKPTKKILESSIEAEPILVPKRKVKAQKICLSGQSTNSGMGQQSSKSKNKLSFESIDTPAAPIQRSTEMETELALEMPHAVNLESAEDGSDDLKCSGPEMVESSDGLCSEREENSQSDEGVSDKRLSGEKGGSTLLKENVCQLCEKQGDLLMCEGQCCGAFHLQCTGQNEPPAGKFLCQECTSGIHSCFSCKSMGEDVRRCMLPGCGKFYHGECAASHAPTVPLNRAFRCPLHACLSCFITNPTNPSVSKGQLTRCIRCPVAYHANDFCIPAGSVTLTDSNIVCPNHFTPRKGCRNHEHVNVSWCFVCSEGGSLLCCESCPAAFHRECLNIDMPEGSWYCNDCRAGKKPHYKEVVWVKVGRYRWWPAEVSNPKDIPENILRMRHDVGEFSVLFFGSNDYLWTYQARVFPYMEGDANSKEKMGKGVDSTYKKALEEAAVRFKELQAEKELRQLQEDRRNDKKPPPYKHIKVNKPIGKVLIISADLSEIPRCNCKASDENPCGMDSECINRMLLYECHPQVCPAGERCQNQCFTKRQYCQVEIFRTLSRGWGLRCVHDIKKGGFVNEYVGEVIDEEECRARIKHAQENNIGNFYMLTLDKDRIIDAGPKGNEARFMNHSCQPNCETQKWTVNGDTRVGLFALTEIPAGTELTFNYNLECLGNGKTVCKCGASNCSGFLGVRPKNNPPSDDKGRKLKKKSQMKRKSQQEVIKEREDECFSCGDGGQVVSCKRPGCPKVYHADCLNLTKRPAGRWECPWHQCDLCGQEAASFCEMCPSSYCVEHRDGMLFISKLDGRLSCSEHDPCGPEPLEPGEIREYPTELMTTYPINLIRGAKTKSTTLNTTDVPQDPSPPDIAPQVSVSPSSSPPPLDISLNCAYSPISPYEEEKEEEEQSLVQLERVDEKSITQDNTERLKRKKKTEV</sequence>
<dbReference type="SMART" id="SM00317">
    <property type="entry name" value="SET"/>
    <property type="match status" value="1"/>
</dbReference>
<dbReference type="EC" id="2.1.1.357" evidence="20"/>
<dbReference type="InterPro" id="IPR003616">
    <property type="entry name" value="Post-SET_dom"/>
</dbReference>
<dbReference type="GO" id="GO:0008270">
    <property type="term" value="F:zinc ion binding"/>
    <property type="evidence" value="ECO:0007669"/>
    <property type="project" value="UniProtKB-KW"/>
</dbReference>
<evidence type="ECO:0000256" key="11">
    <source>
        <dbReference type="ARBA" id="ARBA00022737"/>
    </source>
</evidence>
<evidence type="ECO:0000256" key="4">
    <source>
        <dbReference type="ARBA" id="ARBA00022454"/>
    </source>
</evidence>
<dbReference type="Gene3D" id="2.30.30.140">
    <property type="match status" value="2"/>
</dbReference>
<dbReference type="Pfam" id="PF17907">
    <property type="entry name" value="AWS"/>
    <property type="match status" value="1"/>
</dbReference>
<dbReference type="SMART" id="SM00293">
    <property type="entry name" value="PWWP"/>
    <property type="match status" value="1"/>
</dbReference>
<comment type="catalytic activity">
    <reaction evidence="19">
        <text>L-lysyl(36)-[histone H3] + 2 S-adenosyl-L-methionine = N(6),N(6)-dimethyl-L-lysyl(36)-[histone H3] + 2 S-adenosyl-L-homocysteine + 2 H(+)</text>
        <dbReference type="Rhea" id="RHEA:60308"/>
        <dbReference type="Rhea" id="RHEA-COMP:9785"/>
        <dbReference type="Rhea" id="RHEA-COMP:9787"/>
        <dbReference type="ChEBI" id="CHEBI:15378"/>
        <dbReference type="ChEBI" id="CHEBI:29969"/>
        <dbReference type="ChEBI" id="CHEBI:57856"/>
        <dbReference type="ChEBI" id="CHEBI:59789"/>
        <dbReference type="ChEBI" id="CHEBI:61976"/>
        <dbReference type="EC" id="2.1.1.357"/>
    </reaction>
</comment>
<feature type="domain" description="PWWP" evidence="27">
    <location>
        <begin position="1712"/>
        <end position="1774"/>
    </location>
</feature>
<dbReference type="FunFam" id="3.30.40.10:FF:000025">
    <property type="entry name" value="Histone-lysine N-methyltransferase"/>
    <property type="match status" value="1"/>
</dbReference>
<evidence type="ECO:0000313" key="30">
    <source>
        <dbReference type="EMBL" id="KAK2872980.1"/>
    </source>
</evidence>
<evidence type="ECO:0000259" key="27">
    <source>
        <dbReference type="PROSITE" id="PS50812"/>
    </source>
</evidence>
<dbReference type="Pfam" id="PF22908">
    <property type="entry name" value="PHD_NSD"/>
    <property type="match status" value="1"/>
</dbReference>
<feature type="compositionally biased region" description="Polar residues" evidence="24">
    <location>
        <begin position="1256"/>
        <end position="1283"/>
    </location>
</feature>
<dbReference type="Pfam" id="PF23004">
    <property type="entry name" value="PHDvar_NSD"/>
    <property type="match status" value="1"/>
</dbReference>
<dbReference type="GO" id="GO:0003712">
    <property type="term" value="F:transcription coregulator activity"/>
    <property type="evidence" value="ECO:0007669"/>
    <property type="project" value="UniProtKB-ARBA"/>
</dbReference>
<evidence type="ECO:0000256" key="7">
    <source>
        <dbReference type="ARBA" id="ARBA00022603"/>
    </source>
</evidence>
<evidence type="ECO:0000259" key="28">
    <source>
        <dbReference type="PROSITE" id="PS50868"/>
    </source>
</evidence>
<feature type="domain" description="PHD-type" evidence="25">
    <location>
        <begin position="1663"/>
        <end position="1707"/>
    </location>
</feature>
<dbReference type="Pfam" id="PF00856">
    <property type="entry name" value="SET"/>
    <property type="match status" value="1"/>
</dbReference>
<dbReference type="EMBL" id="JAUYZG010000022">
    <property type="protein sequence ID" value="KAK2872980.1"/>
    <property type="molecule type" value="Genomic_DNA"/>
</dbReference>
<dbReference type="InterPro" id="IPR013083">
    <property type="entry name" value="Znf_RING/FYVE/PHD"/>
</dbReference>
<dbReference type="GO" id="GO:0140954">
    <property type="term" value="F:histone H3K36 dimethyltransferase activity"/>
    <property type="evidence" value="ECO:0007669"/>
    <property type="project" value="UniProtKB-EC"/>
</dbReference>
<keyword evidence="9" id="KW-0949">S-adenosyl-L-methionine</keyword>
<dbReference type="InterPro" id="IPR059153">
    <property type="entry name" value="NSD_PHD-1st"/>
</dbReference>
<dbReference type="PROSITE" id="PS50016">
    <property type="entry name" value="ZF_PHD_2"/>
    <property type="match status" value="2"/>
</dbReference>
<feature type="compositionally biased region" description="Polar residues" evidence="24">
    <location>
        <begin position="1395"/>
        <end position="1413"/>
    </location>
</feature>
<dbReference type="SUPFAM" id="SSF57903">
    <property type="entry name" value="FYVE/PHD zinc finger"/>
    <property type="match status" value="3"/>
</dbReference>
<dbReference type="CDD" id="cd15656">
    <property type="entry name" value="PHD4_NSD1"/>
    <property type="match status" value="1"/>
</dbReference>
<feature type="compositionally biased region" description="Basic and acidic residues" evidence="24">
    <location>
        <begin position="2257"/>
        <end position="2271"/>
    </location>
</feature>
<evidence type="ECO:0000259" key="25">
    <source>
        <dbReference type="PROSITE" id="PS50016"/>
    </source>
</evidence>
<dbReference type="InterPro" id="IPR019786">
    <property type="entry name" value="Zinc_finger_PHD-type_CS"/>
</dbReference>
<dbReference type="Gene3D" id="2.170.270.10">
    <property type="entry name" value="SET domain"/>
    <property type="match status" value="1"/>
</dbReference>
<dbReference type="GO" id="GO:0032259">
    <property type="term" value="P:methylation"/>
    <property type="evidence" value="ECO:0007669"/>
    <property type="project" value="UniProtKB-KW"/>
</dbReference>
<evidence type="ECO:0000259" key="26">
    <source>
        <dbReference type="PROSITE" id="PS50280"/>
    </source>
</evidence>
<dbReference type="FunFam" id="2.170.270.10:FF:000002">
    <property type="entry name" value="Histone-lysine N-methyltransferase"/>
    <property type="match status" value="1"/>
</dbReference>
<dbReference type="PROSITE" id="PS51215">
    <property type="entry name" value="AWS"/>
    <property type="match status" value="1"/>
</dbReference>
<reference evidence="30" key="1">
    <citation type="submission" date="2023-08" db="EMBL/GenBank/DDBJ databases">
        <title>Chromosome-level Genome Assembly of mud carp (Cirrhinus molitorella).</title>
        <authorList>
            <person name="Liu H."/>
        </authorList>
    </citation>
    <scope>NUCLEOTIDE SEQUENCE</scope>
    <source>
        <strain evidence="30">Prfri</strain>
        <tissue evidence="30">Muscle</tissue>
    </source>
</reference>
<dbReference type="FunFam" id="3.30.40.10:FF:000093">
    <property type="entry name" value="Histone-lysine N-methyltransferase"/>
    <property type="match status" value="1"/>
</dbReference>
<evidence type="ECO:0000256" key="2">
    <source>
        <dbReference type="ARBA" id="ARBA00004286"/>
    </source>
</evidence>
<dbReference type="Pfam" id="PF00855">
    <property type="entry name" value="PWWP"/>
    <property type="match status" value="2"/>
</dbReference>
<proteinExistence type="predicted"/>
<accession>A0AA88P4V0</accession>
<keyword evidence="5" id="KW-0678">Repressor</keyword>
<feature type="compositionally biased region" description="Acidic residues" evidence="24">
    <location>
        <begin position="2242"/>
        <end position="2251"/>
    </location>
</feature>
<feature type="compositionally biased region" description="Polar residues" evidence="24">
    <location>
        <begin position="2195"/>
        <end position="2204"/>
    </location>
</feature>
<feature type="domain" description="Post-SET" evidence="28">
    <location>
        <begin position="2022"/>
        <end position="2038"/>
    </location>
</feature>
<dbReference type="InterPro" id="IPR046341">
    <property type="entry name" value="SET_dom_sf"/>
</dbReference>
<keyword evidence="17" id="KW-0804">Transcription</keyword>
<feature type="domain" description="PHD-type" evidence="25">
    <location>
        <begin position="1499"/>
        <end position="1545"/>
    </location>
</feature>
<dbReference type="InterPro" id="IPR041306">
    <property type="entry name" value="C5HCH"/>
</dbReference>
<dbReference type="SUPFAM" id="SSF63748">
    <property type="entry name" value="Tudor/PWWP/MBT"/>
    <property type="match status" value="2"/>
</dbReference>
<feature type="region of interest" description="Disordered" evidence="24">
    <location>
        <begin position="2195"/>
        <end position="2280"/>
    </location>
</feature>
<evidence type="ECO:0000256" key="20">
    <source>
        <dbReference type="ARBA" id="ARBA00066810"/>
    </source>
</evidence>
<dbReference type="FunFam" id="2.30.30.140:FF:000004">
    <property type="entry name" value="Histone-lysine N-methyltransferase"/>
    <property type="match status" value="1"/>
</dbReference>
<dbReference type="CDD" id="cd15659">
    <property type="entry name" value="PHD5_NSD1"/>
    <property type="match status" value="1"/>
</dbReference>
<dbReference type="InterPro" id="IPR001965">
    <property type="entry name" value="Znf_PHD"/>
</dbReference>
<evidence type="ECO:0000256" key="12">
    <source>
        <dbReference type="ARBA" id="ARBA00022771"/>
    </source>
</evidence>
<dbReference type="PROSITE" id="PS01359">
    <property type="entry name" value="ZF_PHD_1"/>
    <property type="match status" value="2"/>
</dbReference>
<dbReference type="GO" id="GO:0005654">
    <property type="term" value="C:nucleoplasm"/>
    <property type="evidence" value="ECO:0007669"/>
    <property type="project" value="UniProtKB-ARBA"/>
</dbReference>
<evidence type="ECO:0000256" key="14">
    <source>
        <dbReference type="ARBA" id="ARBA00022853"/>
    </source>
</evidence>
<feature type="region of interest" description="Disordered" evidence="24">
    <location>
        <begin position="81"/>
        <end position="105"/>
    </location>
</feature>
<dbReference type="PROSITE" id="PS50280">
    <property type="entry name" value="SET"/>
    <property type="match status" value="1"/>
</dbReference>
<evidence type="ECO:0000259" key="29">
    <source>
        <dbReference type="PROSITE" id="PS51215"/>
    </source>
</evidence>
<evidence type="ECO:0000256" key="1">
    <source>
        <dbReference type="ARBA" id="ARBA00004123"/>
    </source>
</evidence>
<dbReference type="InterPro" id="IPR006560">
    <property type="entry name" value="AWS_dom"/>
</dbReference>
<keyword evidence="18" id="KW-0539">Nucleus</keyword>
<keyword evidence="7" id="KW-0489">Methyltransferase</keyword>
<evidence type="ECO:0000256" key="3">
    <source>
        <dbReference type="ARBA" id="ARBA00018028"/>
    </source>
</evidence>
<evidence type="ECO:0000256" key="13">
    <source>
        <dbReference type="ARBA" id="ARBA00022833"/>
    </source>
</evidence>
<dbReference type="Gene3D" id="3.30.40.10">
    <property type="entry name" value="Zinc/RING finger domain, C3HC4 (zinc finger)"/>
    <property type="match status" value="4"/>
</dbReference>
<evidence type="ECO:0000256" key="23">
    <source>
        <dbReference type="PROSITE-ProRule" id="PRU00146"/>
    </source>
</evidence>
<evidence type="ECO:0000256" key="9">
    <source>
        <dbReference type="ARBA" id="ARBA00022691"/>
    </source>
</evidence>
<comment type="caution">
    <text evidence="30">The sequence shown here is derived from an EMBL/GenBank/DDBJ whole genome shotgun (WGS) entry which is preliminary data.</text>
</comment>
<feature type="region of interest" description="Disordered" evidence="24">
    <location>
        <begin position="1242"/>
        <end position="1323"/>
    </location>
</feature>
<keyword evidence="10" id="KW-0479">Metal-binding</keyword>
<keyword evidence="12 23" id="KW-0863">Zinc-finger</keyword>
<dbReference type="Pfam" id="PF00628">
    <property type="entry name" value="PHD"/>
    <property type="match status" value="1"/>
</dbReference>
<name>A0AA88P4V0_9TELE</name>
<organism evidence="30 31">
    <name type="scientific">Cirrhinus molitorella</name>
    <name type="common">mud carp</name>
    <dbReference type="NCBI Taxonomy" id="172907"/>
    <lineage>
        <taxon>Eukaryota</taxon>
        <taxon>Metazoa</taxon>
        <taxon>Chordata</taxon>
        <taxon>Craniata</taxon>
        <taxon>Vertebrata</taxon>
        <taxon>Euteleostomi</taxon>
        <taxon>Actinopterygii</taxon>
        <taxon>Neopterygii</taxon>
        <taxon>Teleostei</taxon>
        <taxon>Ostariophysi</taxon>
        <taxon>Cypriniformes</taxon>
        <taxon>Cyprinidae</taxon>
        <taxon>Labeoninae</taxon>
        <taxon>Labeonini</taxon>
        <taxon>Cirrhinus</taxon>
    </lineage>
</organism>
<evidence type="ECO:0000256" key="18">
    <source>
        <dbReference type="ARBA" id="ARBA00023242"/>
    </source>
</evidence>
<dbReference type="FunFam" id="2.30.30.140:FF:000059">
    <property type="entry name" value="Histone-lysine N-methyltransferase"/>
    <property type="match status" value="1"/>
</dbReference>
<dbReference type="GO" id="GO:0005694">
    <property type="term" value="C:chromosome"/>
    <property type="evidence" value="ECO:0007669"/>
    <property type="project" value="UniProtKB-SubCell"/>
</dbReference>
<evidence type="ECO:0000256" key="22">
    <source>
        <dbReference type="ARBA" id="ARBA00081785"/>
    </source>
</evidence>
<keyword evidence="16" id="KW-0010">Activator</keyword>
<feature type="region of interest" description="Disordered" evidence="24">
    <location>
        <begin position="878"/>
        <end position="899"/>
    </location>
</feature>
<dbReference type="PROSITE" id="PS50868">
    <property type="entry name" value="POST_SET"/>
    <property type="match status" value="1"/>
</dbReference>
<feature type="region of interest" description="Disordered" evidence="24">
    <location>
        <begin position="2041"/>
        <end position="2064"/>
    </location>
</feature>
<evidence type="ECO:0000256" key="21">
    <source>
        <dbReference type="ARBA" id="ARBA00080495"/>
    </source>
</evidence>
<evidence type="ECO:0000313" key="31">
    <source>
        <dbReference type="Proteomes" id="UP001187343"/>
    </source>
</evidence>
<evidence type="ECO:0000256" key="5">
    <source>
        <dbReference type="ARBA" id="ARBA00022491"/>
    </source>
</evidence>
<dbReference type="InterPro" id="IPR019787">
    <property type="entry name" value="Znf_PHD-finger"/>
</dbReference>
<dbReference type="InterPro" id="IPR050777">
    <property type="entry name" value="SET2_Histone-Lys_MeTrsfase"/>
</dbReference>
<evidence type="ECO:0000256" key="19">
    <source>
        <dbReference type="ARBA" id="ARBA00050654"/>
    </source>
</evidence>
<keyword evidence="13" id="KW-0862">Zinc</keyword>
<keyword evidence="4" id="KW-0158">Chromosome</keyword>
<dbReference type="InterPro" id="IPR047432">
    <property type="entry name" value="PHD5_NSD1"/>
</dbReference>
<evidence type="ECO:0000256" key="8">
    <source>
        <dbReference type="ARBA" id="ARBA00022679"/>
    </source>
</evidence>
<dbReference type="InterPro" id="IPR047430">
    <property type="entry name" value="PHD4_NSD1"/>
</dbReference>
<evidence type="ECO:0000256" key="10">
    <source>
        <dbReference type="ARBA" id="ARBA00022723"/>
    </source>
</evidence>
<feature type="compositionally biased region" description="Basic residues" evidence="24">
    <location>
        <begin position="691"/>
        <end position="703"/>
    </location>
</feature>
<dbReference type="InterPro" id="IPR000313">
    <property type="entry name" value="PWWP_dom"/>
</dbReference>
<dbReference type="SUPFAM" id="SSF82199">
    <property type="entry name" value="SET domain"/>
    <property type="match status" value="1"/>
</dbReference>
<dbReference type="FunFam" id="3.30.40.10:FF:000153">
    <property type="entry name" value="Histone-lysine N-methyltransferase NSD2"/>
    <property type="match status" value="1"/>
</dbReference>
<feature type="domain" description="AWS" evidence="29">
    <location>
        <begin position="1846"/>
        <end position="1896"/>
    </location>
</feature>
<feature type="region of interest" description="Disordered" evidence="24">
    <location>
        <begin position="682"/>
        <end position="704"/>
    </location>
</feature>
<dbReference type="GO" id="GO:0016922">
    <property type="term" value="F:nuclear receptor binding"/>
    <property type="evidence" value="ECO:0007669"/>
    <property type="project" value="UniProtKB-ARBA"/>
</dbReference>
<dbReference type="PROSITE" id="PS50812">
    <property type="entry name" value="PWWP"/>
    <property type="match status" value="2"/>
</dbReference>
<evidence type="ECO:0000256" key="24">
    <source>
        <dbReference type="SAM" id="MobiDB-lite"/>
    </source>
</evidence>
<keyword evidence="14" id="KW-0156">Chromatin regulator</keyword>
<feature type="region of interest" description="Disordered" evidence="24">
    <location>
        <begin position="1446"/>
        <end position="1491"/>
    </location>
</feature>
<feature type="compositionally biased region" description="Polar residues" evidence="24">
    <location>
        <begin position="88"/>
        <end position="103"/>
    </location>
</feature>
<gene>
    <name evidence="30" type="ORF">Q8A67_022877</name>
</gene>
<feature type="compositionally biased region" description="Polar residues" evidence="24">
    <location>
        <begin position="1301"/>
        <end position="1321"/>
    </location>
</feature>
<evidence type="ECO:0000256" key="16">
    <source>
        <dbReference type="ARBA" id="ARBA00023159"/>
    </source>
</evidence>
<dbReference type="InterPro" id="IPR011011">
    <property type="entry name" value="Znf_FYVE_PHD"/>
</dbReference>